<dbReference type="Gene3D" id="3.30.710.10">
    <property type="entry name" value="Potassium Channel Kv1.1, Chain A"/>
    <property type="match status" value="1"/>
</dbReference>
<reference evidence="8" key="1">
    <citation type="submission" date="2022-08" db="EMBL/GenBank/DDBJ databases">
        <authorList>
            <person name="Marques A."/>
        </authorList>
    </citation>
    <scope>NUCLEOTIDE SEQUENCE</scope>
    <source>
        <strain evidence="8">RhyPub2mFocal</strain>
        <tissue evidence="8">Leaves</tissue>
    </source>
</reference>
<dbReference type="GO" id="GO:0005634">
    <property type="term" value="C:nucleus"/>
    <property type="evidence" value="ECO:0007669"/>
    <property type="project" value="TreeGrafter"/>
</dbReference>
<keyword evidence="3" id="KW-0863">Zinc-finger</keyword>
<evidence type="ECO:0000256" key="2">
    <source>
        <dbReference type="ARBA" id="ARBA00022723"/>
    </source>
</evidence>
<dbReference type="EMBL" id="JAMFTS010000004">
    <property type="protein sequence ID" value="KAJ4761938.1"/>
    <property type="molecule type" value="Genomic_DNA"/>
</dbReference>
<feature type="compositionally biased region" description="Polar residues" evidence="6">
    <location>
        <begin position="1"/>
        <end position="10"/>
    </location>
</feature>
<feature type="domain" description="BTB" evidence="7">
    <location>
        <begin position="24"/>
        <end position="89"/>
    </location>
</feature>
<dbReference type="Proteomes" id="UP001140206">
    <property type="component" value="Chromosome 4"/>
</dbReference>
<evidence type="ECO:0000313" key="8">
    <source>
        <dbReference type="EMBL" id="KAJ4761938.1"/>
    </source>
</evidence>
<evidence type="ECO:0000259" key="7">
    <source>
        <dbReference type="PROSITE" id="PS50097"/>
    </source>
</evidence>
<evidence type="ECO:0000256" key="1">
    <source>
        <dbReference type="ARBA" id="ARBA00004906"/>
    </source>
</evidence>
<dbReference type="InterPro" id="IPR044513">
    <property type="entry name" value="BT1/2/3/4/5"/>
</dbReference>
<dbReference type="SUPFAM" id="SSF57933">
    <property type="entry name" value="TAZ domain"/>
    <property type="match status" value="1"/>
</dbReference>
<dbReference type="SMART" id="SM00551">
    <property type="entry name" value="ZnF_TAZ"/>
    <property type="match status" value="1"/>
</dbReference>
<dbReference type="GO" id="GO:0008270">
    <property type="term" value="F:zinc ion binding"/>
    <property type="evidence" value="ECO:0007669"/>
    <property type="project" value="UniProtKB-KW"/>
</dbReference>
<gene>
    <name evidence="8" type="ORF">LUZ62_072313</name>
</gene>
<dbReference type="FunFam" id="1.25.40.420:FF:000012">
    <property type="entry name" value="BTB/POZ and TAZ domain-containing protein 2"/>
    <property type="match status" value="1"/>
</dbReference>
<comment type="pathway">
    <text evidence="1">Protein modification; protein ubiquitination.</text>
</comment>
<dbReference type="Gene3D" id="1.20.1020.10">
    <property type="entry name" value="TAZ domain"/>
    <property type="match status" value="1"/>
</dbReference>
<dbReference type="GO" id="GO:0042542">
    <property type="term" value="P:response to hydrogen peroxide"/>
    <property type="evidence" value="ECO:0007669"/>
    <property type="project" value="UniProtKB-ARBA"/>
</dbReference>
<comment type="caution">
    <text evidence="8">The sequence shown here is derived from an EMBL/GenBank/DDBJ whole genome shotgun (WGS) entry which is preliminary data.</text>
</comment>
<sequence>MRVKSSNNCNPELHKAGAEMGPPTDVQIVTSDGNTIAAHSSVLSSASPVLERMIDRARKGWNSDSTIRILGVPSDAVVAFVQLLYSSRMVPLSSPEIEDVLDQHCLQLLAMSHKYRVPSLKRSCEEAVAVQLTPGNAVDVLKLAKLCDAPRLYQQCVQLVAKDFLAVQESDGWKFVQRHDMMLELEILQFLEDRDERKKRWKQQREDQKVYQELSEAMNCLHHIFADGCPEMREPCTRFESCQGLKLLMQHFATCDKKLARGGGGCLRCKRMCQIFRLHSSTCSESKSCRVPFRSHFKTKTQAEKLGKTWRLLAKKVATAKVMSSLANRKRPEEVDQSWAKYMRRK</sequence>
<keyword evidence="2" id="KW-0479">Metal-binding</keyword>
<dbReference type="Pfam" id="PF02135">
    <property type="entry name" value="zf-TAZ"/>
    <property type="match status" value="1"/>
</dbReference>
<dbReference type="Gene3D" id="1.25.40.420">
    <property type="match status" value="1"/>
</dbReference>
<evidence type="ECO:0000256" key="3">
    <source>
        <dbReference type="ARBA" id="ARBA00022771"/>
    </source>
</evidence>
<keyword evidence="9" id="KW-1185">Reference proteome</keyword>
<evidence type="ECO:0000256" key="6">
    <source>
        <dbReference type="SAM" id="MobiDB-lite"/>
    </source>
</evidence>
<evidence type="ECO:0000256" key="5">
    <source>
        <dbReference type="ARBA" id="ARBA00022833"/>
    </source>
</evidence>
<dbReference type="InterPro" id="IPR000210">
    <property type="entry name" value="BTB/POZ_dom"/>
</dbReference>
<dbReference type="SMART" id="SM00225">
    <property type="entry name" value="BTB"/>
    <property type="match status" value="1"/>
</dbReference>
<proteinExistence type="predicted"/>
<dbReference type="InterPro" id="IPR035898">
    <property type="entry name" value="TAZ_dom_sf"/>
</dbReference>
<dbReference type="Pfam" id="PF00651">
    <property type="entry name" value="BTB"/>
    <property type="match status" value="1"/>
</dbReference>
<dbReference type="GO" id="GO:0005516">
    <property type="term" value="F:calmodulin binding"/>
    <property type="evidence" value="ECO:0007669"/>
    <property type="project" value="UniProtKB-ARBA"/>
</dbReference>
<keyword evidence="4" id="KW-0833">Ubl conjugation pathway</keyword>
<dbReference type="InterPro" id="IPR000197">
    <property type="entry name" value="Znf_TAZ"/>
</dbReference>
<keyword evidence="5" id="KW-0862">Zinc</keyword>
<dbReference type="GO" id="GO:0006355">
    <property type="term" value="P:regulation of DNA-templated transcription"/>
    <property type="evidence" value="ECO:0007669"/>
    <property type="project" value="UniProtKB-ARBA"/>
</dbReference>
<name>A0AAV8D036_9POAL</name>
<dbReference type="InterPro" id="IPR011333">
    <property type="entry name" value="SKP1/BTB/POZ_sf"/>
</dbReference>
<dbReference type="AlphaFoldDB" id="A0AAV8D036"/>
<feature type="region of interest" description="Disordered" evidence="6">
    <location>
        <begin position="1"/>
        <end position="23"/>
    </location>
</feature>
<dbReference type="GO" id="GO:0009725">
    <property type="term" value="P:response to hormone"/>
    <property type="evidence" value="ECO:0007669"/>
    <property type="project" value="UniProtKB-ARBA"/>
</dbReference>
<evidence type="ECO:0000313" key="9">
    <source>
        <dbReference type="Proteomes" id="UP001140206"/>
    </source>
</evidence>
<dbReference type="PANTHER" id="PTHR46287">
    <property type="entry name" value="BTB/POZ AND TAZ DOMAIN-CONTAINING PROTEIN 3-RELATED"/>
    <property type="match status" value="1"/>
</dbReference>
<dbReference type="PANTHER" id="PTHR46287:SF5">
    <property type="entry name" value="OS02G0596700 PROTEIN"/>
    <property type="match status" value="1"/>
</dbReference>
<evidence type="ECO:0000256" key="4">
    <source>
        <dbReference type="ARBA" id="ARBA00022786"/>
    </source>
</evidence>
<accession>A0AAV8D036</accession>
<dbReference type="PROSITE" id="PS50097">
    <property type="entry name" value="BTB"/>
    <property type="match status" value="1"/>
</dbReference>
<organism evidence="8 9">
    <name type="scientific">Rhynchospora pubera</name>
    <dbReference type="NCBI Taxonomy" id="906938"/>
    <lineage>
        <taxon>Eukaryota</taxon>
        <taxon>Viridiplantae</taxon>
        <taxon>Streptophyta</taxon>
        <taxon>Embryophyta</taxon>
        <taxon>Tracheophyta</taxon>
        <taxon>Spermatophyta</taxon>
        <taxon>Magnoliopsida</taxon>
        <taxon>Liliopsida</taxon>
        <taxon>Poales</taxon>
        <taxon>Cyperaceae</taxon>
        <taxon>Cyperoideae</taxon>
        <taxon>Rhynchosporeae</taxon>
        <taxon>Rhynchospora</taxon>
    </lineage>
</organism>
<protein>
    <submittedName>
        <fullName evidence="8">BTB/POZ and TAZ domain-containing protein 2</fullName>
    </submittedName>
</protein>
<dbReference type="GO" id="GO:0009751">
    <property type="term" value="P:response to salicylic acid"/>
    <property type="evidence" value="ECO:0007669"/>
    <property type="project" value="UniProtKB-ARBA"/>
</dbReference>
<dbReference type="SUPFAM" id="SSF54695">
    <property type="entry name" value="POZ domain"/>
    <property type="match status" value="1"/>
</dbReference>